<dbReference type="PANTHER" id="PTHR42844:SF1">
    <property type="entry name" value="DIHYDRONEOPTERIN ALDOLASE 1-RELATED"/>
    <property type="match status" value="1"/>
</dbReference>
<proteinExistence type="inferred from homology"/>
<protein>
    <recommendedName>
        <fullName evidence="6">7,8-dihydroneopterin aldolase</fullName>
        <ecNumber evidence="6">4.1.2.25</ecNumber>
    </recommendedName>
</protein>
<organism evidence="8 9">
    <name type="scientific">Aliiglaciecola litoralis</name>
    <dbReference type="NCBI Taxonomy" id="582857"/>
    <lineage>
        <taxon>Bacteria</taxon>
        <taxon>Pseudomonadati</taxon>
        <taxon>Pseudomonadota</taxon>
        <taxon>Gammaproteobacteria</taxon>
        <taxon>Alteromonadales</taxon>
        <taxon>Alteromonadaceae</taxon>
        <taxon>Aliiglaciecola</taxon>
    </lineage>
</organism>
<comment type="catalytic activity">
    <reaction evidence="1 6">
        <text>7,8-dihydroneopterin = 6-hydroxymethyl-7,8-dihydropterin + glycolaldehyde</text>
        <dbReference type="Rhea" id="RHEA:10540"/>
        <dbReference type="ChEBI" id="CHEBI:17001"/>
        <dbReference type="ChEBI" id="CHEBI:17071"/>
        <dbReference type="ChEBI" id="CHEBI:44841"/>
        <dbReference type="EC" id="4.1.2.25"/>
    </reaction>
</comment>
<dbReference type="InterPro" id="IPR006156">
    <property type="entry name" value="Dihydroneopterin_aldolase"/>
</dbReference>
<accession>A0ABN1LFP8</accession>
<dbReference type="SMART" id="SM00905">
    <property type="entry name" value="FolB"/>
    <property type="match status" value="1"/>
</dbReference>
<dbReference type="NCBIfam" id="TIGR00526">
    <property type="entry name" value="folB_dom"/>
    <property type="match status" value="1"/>
</dbReference>
<evidence type="ECO:0000256" key="1">
    <source>
        <dbReference type="ARBA" id="ARBA00001353"/>
    </source>
</evidence>
<dbReference type="NCBIfam" id="TIGR00525">
    <property type="entry name" value="folB"/>
    <property type="match status" value="1"/>
</dbReference>
<comment type="similarity">
    <text evidence="3 6">Belongs to the DHNA family.</text>
</comment>
<name>A0ABN1LFP8_9ALTE</name>
<gene>
    <name evidence="8" type="primary">folB</name>
    <name evidence="8" type="ORF">GCM10009114_14090</name>
</gene>
<comment type="pathway">
    <text evidence="2 6">Cofactor biosynthesis; tetrahydrofolate biosynthesis; 2-amino-4-hydroxy-6-hydroxymethyl-7,8-dihydropteridine diphosphate from 7,8-dihydroneopterin triphosphate: step 3/4.</text>
</comment>
<reference evidence="8 9" key="1">
    <citation type="journal article" date="2019" name="Int. J. Syst. Evol. Microbiol.">
        <title>The Global Catalogue of Microorganisms (GCM) 10K type strain sequencing project: providing services to taxonomists for standard genome sequencing and annotation.</title>
        <authorList>
            <consortium name="The Broad Institute Genomics Platform"/>
            <consortium name="The Broad Institute Genome Sequencing Center for Infectious Disease"/>
            <person name="Wu L."/>
            <person name="Ma J."/>
        </authorList>
    </citation>
    <scope>NUCLEOTIDE SEQUENCE [LARGE SCALE GENOMIC DNA]</scope>
    <source>
        <strain evidence="8 9">JCM 15896</strain>
    </source>
</reference>
<keyword evidence="5 6" id="KW-0456">Lyase</keyword>
<evidence type="ECO:0000313" key="8">
    <source>
        <dbReference type="EMBL" id="GAA0855360.1"/>
    </source>
</evidence>
<dbReference type="Pfam" id="PF02152">
    <property type="entry name" value="FolB"/>
    <property type="match status" value="1"/>
</dbReference>
<evidence type="ECO:0000313" key="9">
    <source>
        <dbReference type="Proteomes" id="UP001500359"/>
    </source>
</evidence>
<evidence type="ECO:0000256" key="4">
    <source>
        <dbReference type="ARBA" id="ARBA00022909"/>
    </source>
</evidence>
<evidence type="ECO:0000256" key="5">
    <source>
        <dbReference type="ARBA" id="ARBA00023239"/>
    </source>
</evidence>
<evidence type="ECO:0000256" key="2">
    <source>
        <dbReference type="ARBA" id="ARBA00005013"/>
    </source>
</evidence>
<dbReference type="Proteomes" id="UP001500359">
    <property type="component" value="Unassembled WGS sequence"/>
</dbReference>
<dbReference type="SUPFAM" id="SSF55620">
    <property type="entry name" value="Tetrahydrobiopterin biosynthesis enzymes-like"/>
    <property type="match status" value="1"/>
</dbReference>
<dbReference type="EMBL" id="BAAAFD010000003">
    <property type="protein sequence ID" value="GAA0855360.1"/>
    <property type="molecule type" value="Genomic_DNA"/>
</dbReference>
<dbReference type="InterPro" id="IPR043133">
    <property type="entry name" value="GTP-CH-I_C/QueF"/>
</dbReference>
<sequence>MDKIIIQGLQVKSLIGLYDWERKAKQALEIDLELVVDLHVAAKSDDVSDTIDYAALALAIEQRCLNSEFILLEALADHLIAHLLTYNGVKQVTLSITKPNILPNAKAVTVSLCREAR</sequence>
<dbReference type="RefSeq" id="WP_343858082.1">
    <property type="nucleotide sequence ID" value="NZ_BAAAFD010000003.1"/>
</dbReference>
<keyword evidence="9" id="KW-1185">Reference proteome</keyword>
<dbReference type="PANTHER" id="PTHR42844">
    <property type="entry name" value="DIHYDRONEOPTERIN ALDOLASE 1-RELATED"/>
    <property type="match status" value="1"/>
</dbReference>
<dbReference type="EC" id="4.1.2.25" evidence="6"/>
<evidence type="ECO:0000256" key="6">
    <source>
        <dbReference type="RuleBase" id="RU362079"/>
    </source>
</evidence>
<dbReference type="InterPro" id="IPR006157">
    <property type="entry name" value="FolB_dom"/>
</dbReference>
<evidence type="ECO:0000256" key="3">
    <source>
        <dbReference type="ARBA" id="ARBA00005708"/>
    </source>
</evidence>
<dbReference type="Gene3D" id="3.30.1130.10">
    <property type="match status" value="1"/>
</dbReference>
<comment type="function">
    <text evidence="6">Catalyzes the conversion of 7,8-dihydroneopterin to 6-hydroxymethyl-7,8-dihydropterin.</text>
</comment>
<feature type="domain" description="Dihydroneopterin aldolase/epimerase" evidence="7">
    <location>
        <begin position="4"/>
        <end position="114"/>
    </location>
</feature>
<keyword evidence="4 6" id="KW-0289">Folate biosynthesis</keyword>
<evidence type="ECO:0000259" key="7">
    <source>
        <dbReference type="SMART" id="SM00905"/>
    </source>
</evidence>
<comment type="caution">
    <text evidence="8">The sequence shown here is derived from an EMBL/GenBank/DDBJ whole genome shotgun (WGS) entry which is preliminary data.</text>
</comment>